<feature type="compositionally biased region" description="Low complexity" evidence="1">
    <location>
        <begin position="101"/>
        <end position="113"/>
    </location>
</feature>
<proteinExistence type="predicted"/>
<evidence type="ECO:0000313" key="4">
    <source>
        <dbReference type="Proteomes" id="UP000507962"/>
    </source>
</evidence>
<sequence>MSDPGKNKLSKEFKIYIFSRVGLAVIATLVVLWGGAKLFYFFTGSDEHPSPYHQVVDNNPTLKSADHALKKMLDTSHPEATVTGEQSHDAAEPAAHDVADTHGAPAAAHGGAAAKDHEATLHVDTQTHETASEDGHSSLEQDVADLFPNAVRGTAFVTALIEPLDYELSQRSLGWRPNDVFTLFTDNVENYQLGVLEVTRRTTEKLVERIARTGSTIKFDKNLNLARAKFNNDPKKYWLPAPEKSYAQAIEELKTYRERLNSNKATFHSRADNLIPLLSSFENLLGDCDDDLVKTHEESGAPVSTFKADDYFYYAQGVSRAMATILEAVMVDFAPVLDSRGAANDLHHAVLMLQHATELDPLVVQESDYSGFFANHRANMAAFISHARAYIQFVIKTMST</sequence>
<dbReference type="InterPro" id="IPR016936">
    <property type="entry name" value="UCP029693"/>
</dbReference>
<evidence type="ECO:0000256" key="1">
    <source>
        <dbReference type="SAM" id="MobiDB-lite"/>
    </source>
</evidence>
<name>A0A4U8YMG7_9BACT</name>
<dbReference type="EMBL" id="CAADHO010000003">
    <property type="protein sequence ID" value="VFQ44359.1"/>
    <property type="molecule type" value="Genomic_DNA"/>
</dbReference>
<reference evidence="3 4" key="1">
    <citation type="submission" date="2019-03" db="EMBL/GenBank/DDBJ databases">
        <authorList>
            <person name="Nijsse B."/>
        </authorList>
    </citation>
    <scope>NUCLEOTIDE SEQUENCE [LARGE SCALE GENOMIC DNA]</scope>
    <source>
        <strain evidence="3">Desulfoluna butyratoxydans MSL71</strain>
    </source>
</reference>
<keyword evidence="2" id="KW-1133">Transmembrane helix</keyword>
<dbReference type="Pfam" id="PF10095">
    <property type="entry name" value="DUF2333"/>
    <property type="match status" value="2"/>
</dbReference>
<keyword evidence="2" id="KW-0472">Membrane</keyword>
<protein>
    <submittedName>
        <fullName evidence="3">Uncharacterized conserved protein ucp029693</fullName>
    </submittedName>
</protein>
<feature type="compositionally biased region" description="Basic and acidic residues" evidence="1">
    <location>
        <begin position="86"/>
        <end position="100"/>
    </location>
</feature>
<keyword evidence="2" id="KW-0812">Transmembrane</keyword>
<feature type="transmembrane region" description="Helical" evidence="2">
    <location>
        <begin position="21"/>
        <end position="42"/>
    </location>
</feature>
<dbReference type="Proteomes" id="UP000507962">
    <property type="component" value="Unassembled WGS sequence"/>
</dbReference>
<keyword evidence="4" id="KW-1185">Reference proteome</keyword>
<dbReference type="AlphaFoldDB" id="A0A4U8YMG7"/>
<evidence type="ECO:0000313" key="3">
    <source>
        <dbReference type="EMBL" id="VFQ44359.1"/>
    </source>
</evidence>
<organism evidence="3 4">
    <name type="scientific">Desulfoluna butyratoxydans</name>
    <dbReference type="NCBI Taxonomy" id="231438"/>
    <lineage>
        <taxon>Bacteria</taxon>
        <taxon>Pseudomonadati</taxon>
        <taxon>Thermodesulfobacteriota</taxon>
        <taxon>Desulfobacteria</taxon>
        <taxon>Desulfobacterales</taxon>
        <taxon>Desulfolunaceae</taxon>
        <taxon>Desulfoluna</taxon>
    </lineage>
</organism>
<feature type="region of interest" description="Disordered" evidence="1">
    <location>
        <begin position="78"/>
        <end position="117"/>
    </location>
</feature>
<evidence type="ECO:0000256" key="2">
    <source>
        <dbReference type="SAM" id="Phobius"/>
    </source>
</evidence>
<accession>A0A4U8YMG7</accession>
<dbReference type="RefSeq" id="WP_180139701.1">
    <property type="nucleotide sequence ID" value="NZ_CAADHO010000003.1"/>
</dbReference>
<gene>
    <name evidence="3" type="ORF">MSL71_20060</name>
</gene>